<dbReference type="AlphaFoldDB" id="G3AJ67"/>
<dbReference type="PANTHER" id="PTHR45735">
    <property type="entry name" value="CLEAVAGE STIMULATION FACTOR SUBUNIT 2"/>
    <property type="match status" value="1"/>
</dbReference>
<dbReference type="GO" id="GO:0005847">
    <property type="term" value="C:mRNA cleavage and polyadenylation specificity factor complex"/>
    <property type="evidence" value="ECO:0007669"/>
    <property type="project" value="TreeGrafter"/>
</dbReference>
<dbReference type="GO" id="GO:0003729">
    <property type="term" value="F:mRNA binding"/>
    <property type="evidence" value="ECO:0007669"/>
    <property type="project" value="TreeGrafter"/>
</dbReference>
<dbReference type="InterPro" id="IPR000504">
    <property type="entry name" value="RRM_dom"/>
</dbReference>
<evidence type="ECO:0000313" key="7">
    <source>
        <dbReference type="Proteomes" id="UP000000709"/>
    </source>
</evidence>
<evidence type="ECO:0000259" key="5">
    <source>
        <dbReference type="PROSITE" id="PS50102"/>
    </source>
</evidence>
<sequence length="347" mass="37478">MAPVNSNILYLGSIPFDWDEETVKSVVCGSGNIVDVRLGFDYAGKNKGYCFIEYQTVSDAQRALPLLSQVMLMGGKRLRVEASKEGLKGSKQGAAEKKPVLMLSRTKLPDYVKLPNELLLAGGNGGRINSPVPSTIPNIPLNRMSTGQMPVKFTNATKNFPQPVALPFGIPDKINETLSKIPPVQLIELIATMKNSSGAGPIHEILQVSPDLAACAAQALLLMGFIDGDVISDSMKSASATPQPLQPPPQHTPLQTTPQPYINQPTFHAPPPPVSNPYGTPYQGNIPAAPPVNQPWLSQETQAKLAGVPPDQKELIMQILSLPPDQVRSLPIDKQEMIKNLQARYLS</sequence>
<dbReference type="eggNOG" id="KOG0108">
    <property type="taxonomic scope" value="Eukaryota"/>
</dbReference>
<protein>
    <recommendedName>
        <fullName evidence="5">RRM domain-containing protein</fullName>
    </recommendedName>
</protein>
<dbReference type="InParanoid" id="G3AJ67"/>
<name>G3AJ67_SPAPN</name>
<dbReference type="InterPro" id="IPR035979">
    <property type="entry name" value="RBD_domain_sf"/>
</dbReference>
<dbReference type="GeneID" id="18872811"/>
<dbReference type="PANTHER" id="PTHR45735:SF2">
    <property type="entry name" value="CLEAVAGE STIMULATION FACTOR SUBUNIT 2"/>
    <property type="match status" value="1"/>
</dbReference>
<dbReference type="Pfam" id="PF00076">
    <property type="entry name" value="RRM_1"/>
    <property type="match status" value="1"/>
</dbReference>
<keyword evidence="3" id="KW-0694">RNA-binding</keyword>
<comment type="subcellular location">
    <subcellularLocation>
        <location evidence="1">Nucleus</location>
    </subcellularLocation>
</comment>
<evidence type="ECO:0000256" key="1">
    <source>
        <dbReference type="ARBA" id="ARBA00004123"/>
    </source>
</evidence>
<dbReference type="OrthoDB" id="272703at2759"/>
<dbReference type="EMBL" id="GL996500">
    <property type="protein sequence ID" value="EGW33824.1"/>
    <property type="molecule type" value="Genomic_DNA"/>
</dbReference>
<dbReference type="FunCoup" id="G3AJ67">
    <property type="interactions" value="285"/>
</dbReference>
<dbReference type="InterPro" id="IPR026896">
    <property type="entry name" value="CSTF_C"/>
</dbReference>
<dbReference type="Proteomes" id="UP000000709">
    <property type="component" value="Unassembled WGS sequence"/>
</dbReference>
<dbReference type="InterPro" id="IPR038192">
    <property type="entry name" value="CSTF_C_sf"/>
</dbReference>
<evidence type="ECO:0000256" key="2">
    <source>
        <dbReference type="ARBA" id="ARBA00023242"/>
    </source>
</evidence>
<evidence type="ECO:0000256" key="4">
    <source>
        <dbReference type="SAM" id="MobiDB-lite"/>
    </source>
</evidence>
<dbReference type="RefSeq" id="XP_007373408.1">
    <property type="nucleotide sequence ID" value="XM_007373346.1"/>
</dbReference>
<proteinExistence type="predicted"/>
<gene>
    <name evidence="6" type="ORF">SPAPADRAFT_59184</name>
</gene>
<dbReference type="CDD" id="cd00590">
    <property type="entry name" value="RRM_SF"/>
    <property type="match status" value="1"/>
</dbReference>
<dbReference type="Gene3D" id="3.30.70.330">
    <property type="match status" value="1"/>
</dbReference>
<dbReference type="SUPFAM" id="SSF54928">
    <property type="entry name" value="RNA-binding domain, RBD"/>
    <property type="match status" value="1"/>
</dbReference>
<dbReference type="PROSITE" id="PS50102">
    <property type="entry name" value="RRM"/>
    <property type="match status" value="1"/>
</dbReference>
<dbReference type="GO" id="GO:0031124">
    <property type="term" value="P:mRNA 3'-end processing"/>
    <property type="evidence" value="ECO:0007669"/>
    <property type="project" value="InterPro"/>
</dbReference>
<dbReference type="InterPro" id="IPR025742">
    <property type="entry name" value="CSTF2_hinge"/>
</dbReference>
<organism evidence="7">
    <name type="scientific">Spathaspora passalidarum (strain NRRL Y-27907 / 11-Y1)</name>
    <dbReference type="NCBI Taxonomy" id="619300"/>
    <lineage>
        <taxon>Eukaryota</taxon>
        <taxon>Fungi</taxon>
        <taxon>Dikarya</taxon>
        <taxon>Ascomycota</taxon>
        <taxon>Saccharomycotina</taxon>
        <taxon>Pichiomycetes</taxon>
        <taxon>Debaryomycetaceae</taxon>
        <taxon>Spathaspora</taxon>
    </lineage>
</organism>
<dbReference type="Pfam" id="PF14304">
    <property type="entry name" value="CSTF_C"/>
    <property type="match status" value="1"/>
</dbReference>
<feature type="domain" description="RRM" evidence="5">
    <location>
        <begin position="7"/>
        <end position="85"/>
    </location>
</feature>
<keyword evidence="7" id="KW-1185">Reference proteome</keyword>
<dbReference type="InterPro" id="IPR012677">
    <property type="entry name" value="Nucleotide-bd_a/b_plait_sf"/>
</dbReference>
<evidence type="ECO:0000256" key="3">
    <source>
        <dbReference type="PROSITE-ProRule" id="PRU00176"/>
    </source>
</evidence>
<accession>G3AJ67</accession>
<dbReference type="Pfam" id="PF14327">
    <property type="entry name" value="CSTF2_hinge"/>
    <property type="match status" value="1"/>
</dbReference>
<dbReference type="HOGENOM" id="CLU_758611_0_0_1"/>
<keyword evidence="2" id="KW-0539">Nucleus</keyword>
<feature type="region of interest" description="Disordered" evidence="4">
    <location>
        <begin position="236"/>
        <end position="265"/>
    </location>
</feature>
<dbReference type="Gene3D" id="1.10.20.70">
    <property type="entry name" value="Transcription termination and cleavage factor, C-terminal domain"/>
    <property type="match status" value="1"/>
</dbReference>
<evidence type="ECO:0000313" key="6">
    <source>
        <dbReference type="EMBL" id="EGW33824.1"/>
    </source>
</evidence>
<dbReference type="STRING" id="619300.G3AJ67"/>
<dbReference type="KEGG" id="spaa:SPAPADRAFT_59184"/>
<reference evidence="6 7" key="1">
    <citation type="journal article" date="2011" name="Proc. Natl. Acad. Sci. U.S.A.">
        <title>Comparative genomics of xylose-fermenting fungi for enhanced biofuel production.</title>
        <authorList>
            <person name="Wohlbach D.J."/>
            <person name="Kuo A."/>
            <person name="Sato T.K."/>
            <person name="Potts K.M."/>
            <person name="Salamov A.A."/>
            <person name="LaButti K.M."/>
            <person name="Sun H."/>
            <person name="Clum A."/>
            <person name="Pangilinan J.L."/>
            <person name="Lindquist E.A."/>
            <person name="Lucas S."/>
            <person name="Lapidus A."/>
            <person name="Jin M."/>
            <person name="Gunawan C."/>
            <person name="Balan V."/>
            <person name="Dale B.E."/>
            <person name="Jeffries T.W."/>
            <person name="Zinkel R."/>
            <person name="Barry K.W."/>
            <person name="Grigoriev I.V."/>
            <person name="Gasch A.P."/>
        </authorList>
    </citation>
    <scope>NUCLEOTIDE SEQUENCE [LARGE SCALE GENOMIC DNA]</scope>
    <source>
        <strain evidence="7">NRRL Y-27907 / 11-Y1</strain>
    </source>
</reference>
<dbReference type="OMA" id="EMGFINY"/>
<dbReference type="SMART" id="SM00360">
    <property type="entry name" value="RRM"/>
    <property type="match status" value="1"/>
</dbReference>